<dbReference type="InterPro" id="IPR011704">
    <property type="entry name" value="ATPase_dyneun-rel_AAA"/>
</dbReference>
<dbReference type="SMART" id="SM00382">
    <property type="entry name" value="AAA"/>
    <property type="match status" value="1"/>
</dbReference>
<keyword evidence="3" id="KW-1185">Reference proteome</keyword>
<keyword evidence="2" id="KW-0540">Nuclease</keyword>
<dbReference type="AlphaFoldDB" id="A0A5S9INQ6"/>
<dbReference type="RefSeq" id="WP_151969019.1">
    <property type="nucleotide sequence ID" value="NZ_AP019860.1"/>
</dbReference>
<dbReference type="CDD" id="cd00009">
    <property type="entry name" value="AAA"/>
    <property type="match status" value="1"/>
</dbReference>
<dbReference type="PANTHER" id="PTHR37291">
    <property type="entry name" value="5-METHYLCYTOSINE-SPECIFIC RESTRICTION ENZYME B"/>
    <property type="match status" value="1"/>
</dbReference>
<keyword evidence="2" id="KW-0255">Endonuclease</keyword>
<dbReference type="KEGG" id="uam:UABAM_03252"/>
<dbReference type="Proteomes" id="UP000326354">
    <property type="component" value="Chromosome"/>
</dbReference>
<gene>
    <name evidence="2" type="ORF">UABAM_03252</name>
</gene>
<protein>
    <submittedName>
        <fullName evidence="2">GTPase subunit of restriction endonuclease</fullName>
    </submittedName>
</protein>
<evidence type="ECO:0000313" key="3">
    <source>
        <dbReference type="Proteomes" id="UP000326354"/>
    </source>
</evidence>
<sequence>MPTKHYFTHDTFTLLRILHKEKSVDVYLANSDAFCGSVQDPFQDVFQEVAQKLPRSLKKLLITEKDVFCRTHDAQHILDFYWGAFTFRSGAFSGAKLFMWINHHMLQFGLCSGPVHKDKPWLQTQNNISIPKVSADEWLQDKRNNMEFSTTLTKDEVLSFKREQFVAFVVSTFEKIYTRLSIFDETTHTPRKNIHYPIKKCAADTHISYKKISMWLRAIRHKKHAIIYGPPGTGKTYLAERLAQVILNEKTGISTTVQFHSSYSYEDFIQGLRPQEDGSYRITNGTFLRFCEQAKQQDAPSVLIIDEINRAAIDRVFGELMYLLEYRDRSITLLSGETFSIPPQVHIIGTMNTADKSIAILDYALRRRFAFIPLYPDYSLIQKFSYDKKCNIKALTSTLQSLNNEISDQNFQIGTSFFLTADLADHIENIWRFQIEPYIEEYFFNELHRVERYRWNKICKKITQI</sequence>
<dbReference type="Gene3D" id="3.40.50.300">
    <property type="entry name" value="P-loop containing nucleotide triphosphate hydrolases"/>
    <property type="match status" value="1"/>
</dbReference>
<name>A0A5S9INQ6_UABAM</name>
<dbReference type="InterPro" id="IPR003593">
    <property type="entry name" value="AAA+_ATPase"/>
</dbReference>
<dbReference type="REBASE" id="356030">
    <property type="entry name" value="Pba547McrBCP"/>
</dbReference>
<evidence type="ECO:0000313" key="2">
    <source>
        <dbReference type="EMBL" id="BBM84891.1"/>
    </source>
</evidence>
<keyword evidence="2" id="KW-0378">Hydrolase</keyword>
<accession>A0A5S9INQ6</accession>
<proteinExistence type="predicted"/>
<feature type="domain" description="AAA+ ATPase" evidence="1">
    <location>
        <begin position="221"/>
        <end position="376"/>
    </location>
</feature>
<dbReference type="OrthoDB" id="9781481at2"/>
<dbReference type="EMBL" id="AP019860">
    <property type="protein sequence ID" value="BBM84891.1"/>
    <property type="molecule type" value="Genomic_DNA"/>
</dbReference>
<dbReference type="InterPro" id="IPR027417">
    <property type="entry name" value="P-loop_NTPase"/>
</dbReference>
<organism evidence="2 3">
    <name type="scientific">Uabimicrobium amorphum</name>
    <dbReference type="NCBI Taxonomy" id="2596890"/>
    <lineage>
        <taxon>Bacteria</taxon>
        <taxon>Pseudomonadati</taxon>
        <taxon>Planctomycetota</taxon>
        <taxon>Candidatus Uabimicrobiia</taxon>
        <taxon>Candidatus Uabimicrobiales</taxon>
        <taxon>Candidatus Uabimicrobiaceae</taxon>
        <taxon>Candidatus Uabimicrobium</taxon>
    </lineage>
</organism>
<dbReference type="InterPro" id="IPR052934">
    <property type="entry name" value="Methyl-DNA_Rec/Restrict_Enz"/>
</dbReference>
<evidence type="ECO:0000259" key="1">
    <source>
        <dbReference type="SMART" id="SM00382"/>
    </source>
</evidence>
<dbReference type="Pfam" id="PF07728">
    <property type="entry name" value="AAA_5"/>
    <property type="match status" value="1"/>
</dbReference>
<dbReference type="GO" id="GO:0016887">
    <property type="term" value="F:ATP hydrolysis activity"/>
    <property type="evidence" value="ECO:0007669"/>
    <property type="project" value="InterPro"/>
</dbReference>
<dbReference type="SUPFAM" id="SSF52540">
    <property type="entry name" value="P-loop containing nucleoside triphosphate hydrolases"/>
    <property type="match status" value="1"/>
</dbReference>
<dbReference type="GO" id="GO:0004519">
    <property type="term" value="F:endonuclease activity"/>
    <property type="evidence" value="ECO:0007669"/>
    <property type="project" value="UniProtKB-KW"/>
</dbReference>
<dbReference type="PANTHER" id="PTHR37291:SF1">
    <property type="entry name" value="TYPE IV METHYL-DIRECTED RESTRICTION ENZYME ECOKMCRB SUBUNIT"/>
    <property type="match status" value="1"/>
</dbReference>
<reference evidence="2 3" key="1">
    <citation type="submission" date="2019-08" db="EMBL/GenBank/DDBJ databases">
        <title>Complete genome sequence of Candidatus Uab amorphum.</title>
        <authorList>
            <person name="Shiratori T."/>
            <person name="Suzuki S."/>
            <person name="Kakizawa Y."/>
            <person name="Ishida K."/>
        </authorList>
    </citation>
    <scope>NUCLEOTIDE SEQUENCE [LARGE SCALE GENOMIC DNA]</scope>
    <source>
        <strain evidence="2 3">SRT547</strain>
    </source>
</reference>
<dbReference type="GO" id="GO:0005524">
    <property type="term" value="F:ATP binding"/>
    <property type="evidence" value="ECO:0007669"/>
    <property type="project" value="InterPro"/>
</dbReference>